<name>A0A841JT98_9SPHI</name>
<dbReference type="RefSeq" id="WP_183589657.1">
    <property type="nucleotide sequence ID" value="NZ_JACHCA010000019.1"/>
</dbReference>
<sequence length="237" mass="26406">MKPKISLLIIFYTLMMFRVCGQQPGHEIQINIDTLLNARPVTTLTHGKLVTWSKGIDGDGQGDGYLTMAAALFNKEKDPHALPDHSTIEATPEHPSITLHYKNSAGTGYQARFVSGEGSFGLNVPPKKYMGIYLSLTSAEGGSQLQIELTYNDGVMLKNCWLPDYYNDIIARDTSLSYVVHNLGKWDNKNNMAEPNHHNIDVLHIYPDPRRILLHIKVKKGTAGYLLFWAATGVPVK</sequence>
<comment type="caution">
    <text evidence="2">The sequence shown here is derived from an EMBL/GenBank/DDBJ whole genome shotgun (WGS) entry which is preliminary data.</text>
</comment>
<dbReference type="AlphaFoldDB" id="A0A841JT98"/>
<gene>
    <name evidence="2" type="ORF">HDF22_005202</name>
</gene>
<proteinExistence type="predicted"/>
<feature type="chain" id="PRO_5032740667" description="Rhamnogalacturonan lyase domain-containing protein" evidence="1">
    <location>
        <begin position="22"/>
        <end position="237"/>
    </location>
</feature>
<protein>
    <recommendedName>
        <fullName evidence="4">Rhamnogalacturonan lyase domain-containing protein</fullName>
    </recommendedName>
</protein>
<feature type="signal peptide" evidence="1">
    <location>
        <begin position="1"/>
        <end position="21"/>
    </location>
</feature>
<evidence type="ECO:0000256" key="1">
    <source>
        <dbReference type="SAM" id="SignalP"/>
    </source>
</evidence>
<keyword evidence="1" id="KW-0732">Signal</keyword>
<evidence type="ECO:0000313" key="3">
    <source>
        <dbReference type="Proteomes" id="UP000548326"/>
    </source>
</evidence>
<evidence type="ECO:0008006" key="4">
    <source>
        <dbReference type="Google" id="ProtNLM"/>
    </source>
</evidence>
<accession>A0A841JT98</accession>
<organism evidence="2 3">
    <name type="scientific">Mucilaginibacter lappiensis</name>
    <dbReference type="NCBI Taxonomy" id="354630"/>
    <lineage>
        <taxon>Bacteria</taxon>
        <taxon>Pseudomonadati</taxon>
        <taxon>Bacteroidota</taxon>
        <taxon>Sphingobacteriia</taxon>
        <taxon>Sphingobacteriales</taxon>
        <taxon>Sphingobacteriaceae</taxon>
        <taxon>Mucilaginibacter</taxon>
    </lineage>
</organism>
<dbReference type="Proteomes" id="UP000548326">
    <property type="component" value="Unassembled WGS sequence"/>
</dbReference>
<evidence type="ECO:0000313" key="2">
    <source>
        <dbReference type="EMBL" id="MBB6131051.1"/>
    </source>
</evidence>
<reference evidence="2 3" key="1">
    <citation type="submission" date="2020-08" db="EMBL/GenBank/DDBJ databases">
        <title>Genomic Encyclopedia of Type Strains, Phase IV (KMG-V): Genome sequencing to study the core and pangenomes of soil and plant-associated prokaryotes.</title>
        <authorList>
            <person name="Whitman W."/>
        </authorList>
    </citation>
    <scope>NUCLEOTIDE SEQUENCE [LARGE SCALE GENOMIC DNA]</scope>
    <source>
        <strain evidence="2 3">MP601</strain>
    </source>
</reference>
<dbReference type="EMBL" id="JACHCA010000019">
    <property type="protein sequence ID" value="MBB6131051.1"/>
    <property type="molecule type" value="Genomic_DNA"/>
</dbReference>